<name>A0A2S5R6S4_9PROT</name>
<protein>
    <submittedName>
        <fullName evidence="3">Uncharacterized protein</fullName>
    </submittedName>
</protein>
<dbReference type="RefSeq" id="WP_104207432.1">
    <property type="nucleotide sequence ID" value="NZ_PHHC01000143.1"/>
</dbReference>
<reference evidence="3 4" key="1">
    <citation type="submission" date="2017-11" db="EMBL/GenBank/DDBJ databases">
        <title>Comparative genomic analysis of Holospora spp., intranuclear symbionts of paramecia.</title>
        <authorList>
            <person name="Garushyants S.K."/>
            <person name="Beliavskaya A."/>
            <person name="Malko D.B."/>
            <person name="Logacheva M.D."/>
            <person name="Rautian M.S."/>
            <person name="Gelfand M.S."/>
        </authorList>
    </citation>
    <scope>NUCLEOTIDE SEQUENCE [LARGE SCALE GENOMIC DNA]</scope>
    <source>
        <strain evidence="4">02AZ16</strain>
    </source>
</reference>
<comment type="caution">
    <text evidence="3">The sequence shown here is derived from an EMBL/GenBank/DDBJ whole genome shotgun (WGS) entry which is preliminary data.</text>
</comment>
<accession>A0A2S5R6S4</accession>
<keyword evidence="2" id="KW-0472">Membrane</keyword>
<sequence>MKRNVKKNFNYVYCLVMIGSGAFSVPELIRVKEVIEELQKITEQLSECFSEYQNFSDQIDSLEVETIKAEQSLRHFQCNPTDSRGFPDFFQGLEELDQEYQDKAQDLALISEIHNILFKRRTKLQNQDCSEFLDYLAQNQDSVDDLLKIQEQNMRNMLEKSRKVGQDILNQYKKVFEKISSRTSSLKYIRLYANIVPEAQTEVQHHVSSVKKGFLKALQNNINSWITNLGPRLCLAQKTERLLQEILSENGEPIVIENIDKHLKRIADAYFDNQTIITVQKLLSDIPQLSLFTVPKEEHIFPLKREQIEQKIFPLKQKQIEQKSMLTVHTLLQNIQQGLQAQQTAKQQTIEHHLRILVSPGAAQQLDWSTQKIVMEYLQKILQDINQKNENFQDTQYKREHFITAQHLITQAKDKFASSHKKFLDEPSKSLNVIPVSVLSQSMLLAQSCLQRIQDELQAQQEDRLLAQQCPDLTAECRLKLTAQQIGNIIAQRSIFDAHKDLLRKRYMQQVPEQWVKQKDRSNLIAWQLGNTVTQSWIIDIQKEVLLYLEKVQKILVKDNSEIPQLILPLILRQQSLKYHYRLLSAFVREDFFPCFRKNNVGTGQPVEESVEILKNLTRTYNTPMFRRGLEEKIRQALHKNGFEPQDIEKIIQSGFQSKDLNNSNGQKYNLQSKQEKN</sequence>
<keyword evidence="4" id="KW-1185">Reference proteome</keyword>
<dbReference type="Proteomes" id="UP000239425">
    <property type="component" value="Unassembled WGS sequence"/>
</dbReference>
<organism evidence="3 4">
    <name type="scientific">Holospora curviuscula</name>
    <dbReference type="NCBI Taxonomy" id="1082868"/>
    <lineage>
        <taxon>Bacteria</taxon>
        <taxon>Pseudomonadati</taxon>
        <taxon>Pseudomonadota</taxon>
        <taxon>Alphaproteobacteria</taxon>
        <taxon>Holosporales</taxon>
        <taxon>Holosporaceae</taxon>
        <taxon>Holospora</taxon>
    </lineage>
</organism>
<evidence type="ECO:0000313" key="3">
    <source>
        <dbReference type="EMBL" id="PPE03014.1"/>
    </source>
</evidence>
<feature type="region of interest" description="Disordered" evidence="1">
    <location>
        <begin position="658"/>
        <end position="678"/>
    </location>
</feature>
<feature type="transmembrane region" description="Helical" evidence="2">
    <location>
        <begin position="12"/>
        <end position="29"/>
    </location>
</feature>
<evidence type="ECO:0000313" key="4">
    <source>
        <dbReference type="Proteomes" id="UP000239425"/>
    </source>
</evidence>
<dbReference type="AlphaFoldDB" id="A0A2S5R6S4"/>
<dbReference type="EMBL" id="PHHC01000143">
    <property type="protein sequence ID" value="PPE03014.1"/>
    <property type="molecule type" value="Genomic_DNA"/>
</dbReference>
<keyword evidence="2" id="KW-1133">Transmembrane helix</keyword>
<evidence type="ECO:0000256" key="2">
    <source>
        <dbReference type="SAM" id="Phobius"/>
    </source>
</evidence>
<proteinExistence type="predicted"/>
<gene>
    <name evidence="3" type="ORF">HCUR_01547</name>
</gene>
<keyword evidence="2" id="KW-0812">Transmembrane</keyword>
<evidence type="ECO:0000256" key="1">
    <source>
        <dbReference type="SAM" id="MobiDB-lite"/>
    </source>
</evidence>